<gene>
    <name evidence="1" type="primary">Acey_s0422.g1190</name>
    <name evidence="1" type="ORF">Y032_0422g1190</name>
</gene>
<protein>
    <submittedName>
        <fullName evidence="1">Uncharacterized protein</fullName>
    </submittedName>
</protein>
<dbReference type="Proteomes" id="UP000024635">
    <property type="component" value="Unassembled WGS sequence"/>
</dbReference>
<evidence type="ECO:0000313" key="1">
    <source>
        <dbReference type="EMBL" id="EYC45598.1"/>
    </source>
</evidence>
<proteinExistence type="predicted"/>
<organism evidence="1 2">
    <name type="scientific">Ancylostoma ceylanicum</name>
    <dbReference type="NCBI Taxonomy" id="53326"/>
    <lineage>
        <taxon>Eukaryota</taxon>
        <taxon>Metazoa</taxon>
        <taxon>Ecdysozoa</taxon>
        <taxon>Nematoda</taxon>
        <taxon>Chromadorea</taxon>
        <taxon>Rhabditida</taxon>
        <taxon>Rhabditina</taxon>
        <taxon>Rhabditomorpha</taxon>
        <taxon>Strongyloidea</taxon>
        <taxon>Ancylostomatidae</taxon>
        <taxon>Ancylostomatinae</taxon>
        <taxon>Ancylostoma</taxon>
    </lineage>
</organism>
<keyword evidence="2" id="KW-1185">Reference proteome</keyword>
<comment type="caution">
    <text evidence="1">The sequence shown here is derived from an EMBL/GenBank/DDBJ whole genome shotgun (WGS) entry which is preliminary data.</text>
</comment>
<evidence type="ECO:0000313" key="2">
    <source>
        <dbReference type="Proteomes" id="UP000024635"/>
    </source>
</evidence>
<name>A0A016X2Z2_9BILA</name>
<dbReference type="EMBL" id="JARK01000022">
    <property type="protein sequence ID" value="EYC45598.1"/>
    <property type="molecule type" value="Genomic_DNA"/>
</dbReference>
<accession>A0A016X2Z2</accession>
<reference evidence="2" key="1">
    <citation type="journal article" date="2015" name="Nat. Genet.">
        <title>The genome and transcriptome of the zoonotic hookworm Ancylostoma ceylanicum identify infection-specific gene families.</title>
        <authorList>
            <person name="Schwarz E.M."/>
            <person name="Hu Y."/>
            <person name="Antoshechkin I."/>
            <person name="Miller M.M."/>
            <person name="Sternberg P.W."/>
            <person name="Aroian R.V."/>
        </authorList>
    </citation>
    <scope>NUCLEOTIDE SEQUENCE</scope>
    <source>
        <strain evidence="2">HY135</strain>
    </source>
</reference>
<dbReference type="AlphaFoldDB" id="A0A016X2Z2"/>
<sequence length="74" mass="8629">MVETGARQAWTLKLRLDIVDGSTDRNLDERLKWNEGYLLSVFLRRRGSENSQVPGELGHAERRAMQVEELKVRF</sequence>